<reference evidence="1" key="1">
    <citation type="submission" date="2022-11" db="EMBL/GenBank/DDBJ databases">
        <authorList>
            <person name="Mo P."/>
        </authorList>
    </citation>
    <scope>NUCLEOTIDE SEQUENCE</scope>
    <source>
        <strain evidence="1">HUAS 11-8</strain>
    </source>
</reference>
<dbReference type="Proteomes" id="UP001163203">
    <property type="component" value="Chromosome"/>
</dbReference>
<protein>
    <submittedName>
        <fullName evidence="1">Uncharacterized protein</fullName>
    </submittedName>
</protein>
<keyword evidence="2" id="KW-1185">Reference proteome</keyword>
<gene>
    <name evidence="1" type="ORF">ORV05_00020</name>
</gene>
<sequence>MPVVTVSVPPLPSPLTVTSFDRGRVFGCSWLVDEPPSPKVL</sequence>
<evidence type="ECO:0000313" key="2">
    <source>
        <dbReference type="Proteomes" id="UP001163203"/>
    </source>
</evidence>
<accession>A0ABY7B497</accession>
<dbReference type="EMBL" id="CP113836">
    <property type="protein sequence ID" value="WAL66249.1"/>
    <property type="molecule type" value="Genomic_DNA"/>
</dbReference>
<evidence type="ECO:0000313" key="1">
    <source>
        <dbReference type="EMBL" id="WAL66249.1"/>
    </source>
</evidence>
<organism evidence="1 2">
    <name type="scientific">Amycolatopsis cynarae</name>
    <dbReference type="NCBI Taxonomy" id="2995223"/>
    <lineage>
        <taxon>Bacteria</taxon>
        <taxon>Bacillati</taxon>
        <taxon>Actinomycetota</taxon>
        <taxon>Actinomycetes</taxon>
        <taxon>Pseudonocardiales</taxon>
        <taxon>Pseudonocardiaceae</taxon>
        <taxon>Amycolatopsis</taxon>
    </lineage>
</organism>
<proteinExistence type="predicted"/>
<dbReference type="RefSeq" id="WP_268756385.1">
    <property type="nucleotide sequence ID" value="NZ_CP113836.1"/>
</dbReference>
<name>A0ABY7B497_9PSEU</name>